<dbReference type="Proteomes" id="UP001187531">
    <property type="component" value="Unassembled WGS sequence"/>
</dbReference>
<dbReference type="EMBL" id="JAVRJZ010000021">
    <property type="protein sequence ID" value="KAK2704590.1"/>
    <property type="molecule type" value="Genomic_DNA"/>
</dbReference>
<feature type="compositionally biased region" description="Polar residues" evidence="7">
    <location>
        <begin position="373"/>
        <end position="385"/>
    </location>
</feature>
<dbReference type="Pfam" id="PF07303">
    <property type="entry name" value="Occludin_ELL"/>
    <property type="match status" value="1"/>
</dbReference>
<organism evidence="9 10">
    <name type="scientific">Artemia franciscana</name>
    <name type="common">Brine shrimp</name>
    <name type="synonym">Artemia sanfranciscana</name>
    <dbReference type="NCBI Taxonomy" id="6661"/>
    <lineage>
        <taxon>Eukaryota</taxon>
        <taxon>Metazoa</taxon>
        <taxon>Ecdysozoa</taxon>
        <taxon>Arthropoda</taxon>
        <taxon>Crustacea</taxon>
        <taxon>Branchiopoda</taxon>
        <taxon>Anostraca</taxon>
        <taxon>Artemiidae</taxon>
        <taxon>Artemia</taxon>
    </lineage>
</organism>
<evidence type="ECO:0000256" key="5">
    <source>
        <dbReference type="ARBA" id="ARBA00023242"/>
    </source>
</evidence>
<dbReference type="InterPro" id="IPR010844">
    <property type="entry name" value="Occludin_ELL"/>
</dbReference>
<dbReference type="SUPFAM" id="SSF144292">
    <property type="entry name" value="occludin/ELL-like"/>
    <property type="match status" value="1"/>
</dbReference>
<accession>A0AA88H4B8</accession>
<feature type="compositionally biased region" description="Polar residues" evidence="7">
    <location>
        <begin position="447"/>
        <end position="470"/>
    </location>
</feature>
<dbReference type="PANTHER" id="PTHR23288">
    <property type="entry name" value="OCCLUDIN AND RNA POLYMERASE II ELONGATION FACTOR ELL"/>
    <property type="match status" value="1"/>
</dbReference>
<keyword evidence="4" id="KW-0804">Transcription</keyword>
<evidence type="ECO:0000256" key="7">
    <source>
        <dbReference type="SAM" id="MobiDB-lite"/>
    </source>
</evidence>
<feature type="domain" description="OCEL" evidence="8">
    <location>
        <begin position="493"/>
        <end position="602"/>
    </location>
</feature>
<sequence length="607" mass="68235">MAVLSEGGKYLLSSEPNNEDKSVLFVKLTDSALKAIEDFIKIQKKCVEAPSIRFTGNDGQIWFPTEDPAESRAFSFNLSSATDLGGPQGSFECIKQCGNRSLESLGQVTSRMSVNATDDVYARTRQKLVVAKEDNEKNCTRVLKSTTGLMIGKRVKLRGKSALQTVGSVNSHRRDPSPVHRTHLRPVTNTSSPSPIQGRLPAPSSTSPVPVKGVSPNHPLPPVASSPSPPTTIPELMKRPLKERIVHLLAVRPYKKPEIHGRLIKEGVRDKEKSQISTVLHSVANYKDNTYHLHKYIWNEIKEDWPFYSEQERQQLKRRKPQSFTPPGSDSSGSNQSPSSTQPGSSPTSGKRPAPLENDVPPKKQRISHFKKTTVSPPLSNSLSYNVIGKPDSSQPTAWPDSRTGLSERNGIDRYKPAIQRVDSSEDLKPSLNKKGFPESDIRRRTPNINAKVTSSTGERGTPTPSSSPDSIHEVPRAGQNSPPLDSDSTDFSEYLARYKPIVNSEQWSRYRADFKRQYSEYMELHDIVDKVSQRFTELEESLRTHETGTSSWEEVKTQILREYKANLNDTKFQEARRRYLYLHEKLAHIKHLINCYDRSRVQLCQS</sequence>
<evidence type="ECO:0000256" key="4">
    <source>
        <dbReference type="ARBA" id="ARBA00023163"/>
    </source>
</evidence>
<keyword evidence="10" id="KW-1185">Reference proteome</keyword>
<dbReference type="InterPro" id="IPR031176">
    <property type="entry name" value="ELL/occludin"/>
</dbReference>
<comment type="similarity">
    <text evidence="2 6">Belongs to the ELL/occludin family.</text>
</comment>
<dbReference type="PANTHER" id="PTHR23288:SF17">
    <property type="entry name" value="RNA POLYMERASE II ELONGATION FACTOR ELL"/>
    <property type="match status" value="1"/>
</dbReference>
<dbReference type="PROSITE" id="PS51980">
    <property type="entry name" value="OCEL"/>
    <property type="match status" value="1"/>
</dbReference>
<dbReference type="InterPro" id="IPR019464">
    <property type="entry name" value="ELL_N"/>
</dbReference>
<dbReference type="Pfam" id="PF10390">
    <property type="entry name" value="ELL"/>
    <property type="match status" value="1"/>
</dbReference>
<dbReference type="AlphaFoldDB" id="A0AA88H4B8"/>
<feature type="region of interest" description="Disordered" evidence="7">
    <location>
        <begin position="165"/>
        <end position="231"/>
    </location>
</feature>
<evidence type="ECO:0000259" key="8">
    <source>
        <dbReference type="PROSITE" id="PS51980"/>
    </source>
</evidence>
<feature type="region of interest" description="Disordered" evidence="7">
    <location>
        <begin position="312"/>
        <end position="490"/>
    </location>
</feature>
<name>A0AA88H4B8_ARTSF</name>
<keyword evidence="3" id="KW-0805">Transcription regulation</keyword>
<dbReference type="GO" id="GO:0006368">
    <property type="term" value="P:transcription elongation by RNA polymerase II"/>
    <property type="evidence" value="ECO:0007669"/>
    <property type="project" value="InterPro"/>
</dbReference>
<dbReference type="GO" id="GO:0008023">
    <property type="term" value="C:transcription elongation factor complex"/>
    <property type="evidence" value="ECO:0007669"/>
    <property type="project" value="InterPro"/>
</dbReference>
<dbReference type="GO" id="GO:0000987">
    <property type="term" value="F:cis-regulatory region sequence-specific DNA binding"/>
    <property type="evidence" value="ECO:0007669"/>
    <property type="project" value="TreeGrafter"/>
</dbReference>
<proteinExistence type="inferred from homology"/>
<protein>
    <recommendedName>
        <fullName evidence="8">OCEL domain-containing protein</fullName>
    </recommendedName>
</protein>
<evidence type="ECO:0000313" key="10">
    <source>
        <dbReference type="Proteomes" id="UP001187531"/>
    </source>
</evidence>
<evidence type="ECO:0000256" key="3">
    <source>
        <dbReference type="ARBA" id="ARBA00023015"/>
    </source>
</evidence>
<dbReference type="Gene3D" id="6.10.140.340">
    <property type="match status" value="1"/>
</dbReference>
<dbReference type="GO" id="GO:0042795">
    <property type="term" value="P:snRNA transcription by RNA polymerase II"/>
    <property type="evidence" value="ECO:0007669"/>
    <property type="project" value="TreeGrafter"/>
</dbReference>
<feature type="compositionally biased region" description="Pro residues" evidence="7">
    <location>
        <begin position="218"/>
        <end position="231"/>
    </location>
</feature>
<comment type="caution">
    <text evidence="9">The sequence shown here is derived from an EMBL/GenBank/DDBJ whole genome shotgun (WGS) entry which is preliminary data.</text>
</comment>
<keyword evidence="5" id="KW-0539">Nucleus</keyword>
<feature type="compositionally biased region" description="Basic residues" evidence="7">
    <location>
        <begin position="363"/>
        <end position="372"/>
    </location>
</feature>
<dbReference type="SUPFAM" id="SSF46785">
    <property type="entry name" value="Winged helix' DNA-binding domain"/>
    <property type="match status" value="1"/>
</dbReference>
<reference evidence="9" key="1">
    <citation type="submission" date="2023-07" db="EMBL/GenBank/DDBJ databases">
        <title>Chromosome-level genome assembly of Artemia franciscana.</title>
        <authorList>
            <person name="Jo E."/>
        </authorList>
    </citation>
    <scope>NUCLEOTIDE SEQUENCE</scope>
    <source>
        <tissue evidence="9">Whole body</tissue>
    </source>
</reference>
<dbReference type="InterPro" id="IPR036390">
    <property type="entry name" value="WH_DNA-bd_sf"/>
</dbReference>
<evidence type="ECO:0000256" key="2">
    <source>
        <dbReference type="ARBA" id="ARBA00009171"/>
    </source>
</evidence>
<evidence type="ECO:0000313" key="9">
    <source>
        <dbReference type="EMBL" id="KAK2704590.1"/>
    </source>
</evidence>
<evidence type="ECO:0000256" key="6">
    <source>
        <dbReference type="PROSITE-ProRule" id="PRU01324"/>
    </source>
</evidence>
<evidence type="ECO:0000256" key="1">
    <source>
        <dbReference type="ARBA" id="ARBA00004123"/>
    </source>
</evidence>
<feature type="compositionally biased region" description="Low complexity" evidence="7">
    <location>
        <begin position="326"/>
        <end position="350"/>
    </location>
</feature>
<dbReference type="Gene3D" id="1.10.10.2670">
    <property type="entry name" value="E3 ubiquitin-protein ligase"/>
    <property type="match status" value="1"/>
</dbReference>
<dbReference type="GO" id="GO:0032968">
    <property type="term" value="P:positive regulation of transcription elongation by RNA polymerase II"/>
    <property type="evidence" value="ECO:0007669"/>
    <property type="project" value="TreeGrafter"/>
</dbReference>
<dbReference type="InterPro" id="IPR042065">
    <property type="entry name" value="E3_ELL-like"/>
</dbReference>
<comment type="subcellular location">
    <subcellularLocation>
        <location evidence="1">Nucleus</location>
    </subcellularLocation>
</comment>
<gene>
    <name evidence="9" type="ORF">QYM36_016852</name>
</gene>